<protein>
    <submittedName>
        <fullName evidence="1">Uncharacterized protein</fullName>
    </submittedName>
</protein>
<accession>A0A5C6C8Q7</accession>
<name>A0A5C6C8Q7_9BACT</name>
<proteinExistence type="predicted"/>
<dbReference type="EMBL" id="SJPT01000007">
    <property type="protein sequence ID" value="TWU21083.1"/>
    <property type="molecule type" value="Genomic_DNA"/>
</dbReference>
<sequence length="67" mass="7392">MHETTRPSLGNSRLLDTRLLDTRLLDTRLLDTRLLEAGLLEAGTRHVIDSARGLRVAATSFTPVPPL</sequence>
<evidence type="ECO:0000313" key="1">
    <source>
        <dbReference type="EMBL" id="TWU21083.1"/>
    </source>
</evidence>
<evidence type="ECO:0000313" key="2">
    <source>
        <dbReference type="Proteomes" id="UP000316304"/>
    </source>
</evidence>
<organism evidence="1 2">
    <name type="scientific">Novipirellula galeiformis</name>
    <dbReference type="NCBI Taxonomy" id="2528004"/>
    <lineage>
        <taxon>Bacteria</taxon>
        <taxon>Pseudomonadati</taxon>
        <taxon>Planctomycetota</taxon>
        <taxon>Planctomycetia</taxon>
        <taxon>Pirellulales</taxon>
        <taxon>Pirellulaceae</taxon>
        <taxon>Novipirellula</taxon>
    </lineage>
</organism>
<reference evidence="1 2" key="1">
    <citation type="submission" date="2019-02" db="EMBL/GenBank/DDBJ databases">
        <title>Deep-cultivation of Planctomycetes and their phenomic and genomic characterization uncovers novel biology.</title>
        <authorList>
            <person name="Wiegand S."/>
            <person name="Jogler M."/>
            <person name="Boedeker C."/>
            <person name="Pinto D."/>
            <person name="Vollmers J."/>
            <person name="Rivas-Marin E."/>
            <person name="Kohn T."/>
            <person name="Peeters S.H."/>
            <person name="Heuer A."/>
            <person name="Rast P."/>
            <person name="Oberbeckmann S."/>
            <person name="Bunk B."/>
            <person name="Jeske O."/>
            <person name="Meyerdierks A."/>
            <person name="Storesund J.E."/>
            <person name="Kallscheuer N."/>
            <person name="Luecker S."/>
            <person name="Lage O.M."/>
            <person name="Pohl T."/>
            <person name="Merkel B.J."/>
            <person name="Hornburger P."/>
            <person name="Mueller R.-W."/>
            <person name="Bruemmer F."/>
            <person name="Labrenz M."/>
            <person name="Spormann A.M."/>
            <person name="Op Den Camp H."/>
            <person name="Overmann J."/>
            <person name="Amann R."/>
            <person name="Jetten M.S.M."/>
            <person name="Mascher T."/>
            <person name="Medema M.H."/>
            <person name="Devos D.P."/>
            <person name="Kaster A.-K."/>
            <person name="Ovreas L."/>
            <person name="Rohde M."/>
            <person name="Galperin M.Y."/>
            <person name="Jogler C."/>
        </authorList>
    </citation>
    <scope>NUCLEOTIDE SEQUENCE [LARGE SCALE GENOMIC DNA]</scope>
    <source>
        <strain evidence="1 2">Pla52o</strain>
    </source>
</reference>
<gene>
    <name evidence="1" type="ORF">Pla52o_41150</name>
</gene>
<keyword evidence="2" id="KW-1185">Reference proteome</keyword>
<dbReference type="AlphaFoldDB" id="A0A5C6C8Q7"/>
<comment type="caution">
    <text evidence="1">The sequence shown here is derived from an EMBL/GenBank/DDBJ whole genome shotgun (WGS) entry which is preliminary data.</text>
</comment>
<dbReference type="Proteomes" id="UP000316304">
    <property type="component" value="Unassembled WGS sequence"/>
</dbReference>